<proteinExistence type="predicted"/>
<dbReference type="InterPro" id="IPR014757">
    <property type="entry name" value="Tscrpt_reg_IclR_C"/>
</dbReference>
<dbReference type="Proteomes" id="UP001500151">
    <property type="component" value="Unassembled WGS sequence"/>
</dbReference>
<evidence type="ECO:0000256" key="1">
    <source>
        <dbReference type="ARBA" id="ARBA00023015"/>
    </source>
</evidence>
<dbReference type="Pfam" id="PF09339">
    <property type="entry name" value="HTH_IclR"/>
    <property type="match status" value="1"/>
</dbReference>
<organism evidence="6 7">
    <name type="scientific">Streptomyces vastus</name>
    <dbReference type="NCBI Taxonomy" id="285451"/>
    <lineage>
        <taxon>Bacteria</taxon>
        <taxon>Bacillati</taxon>
        <taxon>Actinomycetota</taxon>
        <taxon>Actinomycetes</taxon>
        <taxon>Kitasatosporales</taxon>
        <taxon>Streptomycetaceae</taxon>
        <taxon>Streptomyces</taxon>
    </lineage>
</organism>
<feature type="domain" description="IclR-ED" evidence="5">
    <location>
        <begin position="81"/>
        <end position="258"/>
    </location>
</feature>
<dbReference type="PROSITE" id="PS51078">
    <property type="entry name" value="ICLR_ED"/>
    <property type="match status" value="1"/>
</dbReference>
<evidence type="ECO:0000259" key="4">
    <source>
        <dbReference type="PROSITE" id="PS51077"/>
    </source>
</evidence>
<feature type="domain" description="HTH iclR-type" evidence="4">
    <location>
        <begin position="20"/>
        <end position="80"/>
    </location>
</feature>
<dbReference type="InterPro" id="IPR029016">
    <property type="entry name" value="GAF-like_dom_sf"/>
</dbReference>
<name>A0ABP6DP80_9ACTN</name>
<gene>
    <name evidence="6" type="ORF">GCM10010307_51860</name>
</gene>
<dbReference type="Gene3D" id="3.30.450.40">
    <property type="match status" value="1"/>
</dbReference>
<accession>A0ABP6DP80</accession>
<dbReference type="EMBL" id="BAAASJ010000063">
    <property type="protein sequence ID" value="GAA2646299.1"/>
    <property type="molecule type" value="Genomic_DNA"/>
</dbReference>
<dbReference type="InterPro" id="IPR036390">
    <property type="entry name" value="WH_DNA-bd_sf"/>
</dbReference>
<evidence type="ECO:0000259" key="5">
    <source>
        <dbReference type="PROSITE" id="PS51078"/>
    </source>
</evidence>
<dbReference type="RefSeq" id="WP_344393298.1">
    <property type="nucleotide sequence ID" value="NZ_BAAASJ010000063.1"/>
</dbReference>
<evidence type="ECO:0000313" key="6">
    <source>
        <dbReference type="EMBL" id="GAA2646299.1"/>
    </source>
</evidence>
<comment type="caution">
    <text evidence="6">The sequence shown here is derived from an EMBL/GenBank/DDBJ whole genome shotgun (WGS) entry which is preliminary data.</text>
</comment>
<keyword evidence="7" id="KW-1185">Reference proteome</keyword>
<reference evidence="7" key="1">
    <citation type="journal article" date="2019" name="Int. J. Syst. Evol. Microbiol.">
        <title>The Global Catalogue of Microorganisms (GCM) 10K type strain sequencing project: providing services to taxonomists for standard genome sequencing and annotation.</title>
        <authorList>
            <consortium name="The Broad Institute Genomics Platform"/>
            <consortium name="The Broad Institute Genome Sequencing Center for Infectious Disease"/>
            <person name="Wu L."/>
            <person name="Ma J."/>
        </authorList>
    </citation>
    <scope>NUCLEOTIDE SEQUENCE [LARGE SCALE GENOMIC DNA]</scope>
    <source>
        <strain evidence="7">JCM 4524</strain>
    </source>
</reference>
<dbReference type="InterPro" id="IPR036388">
    <property type="entry name" value="WH-like_DNA-bd_sf"/>
</dbReference>
<dbReference type="InterPro" id="IPR005471">
    <property type="entry name" value="Tscrpt_reg_IclR_N"/>
</dbReference>
<keyword evidence="2" id="KW-0238">DNA-binding</keyword>
<evidence type="ECO:0000256" key="3">
    <source>
        <dbReference type="ARBA" id="ARBA00023163"/>
    </source>
</evidence>
<dbReference type="SUPFAM" id="SSF55781">
    <property type="entry name" value="GAF domain-like"/>
    <property type="match status" value="1"/>
</dbReference>
<sequence length="269" mass="28251">MAKRQATQPAHSGDAAPVAPSVLWKAFDVLGAFSESRRVLTLAQIVQRSGLPKSTAHRVLTMLLEVGAVEQHGGGYRMGLRMFTLGTLPPEVALRDAAQVHLEALHRLTGQTLHLATLRDGDVVYLEKLRSRNGLSSPAVVGGRLPAHCTAVGKAQLAFSGEQIVADVLSGPLPRRTARSASSADEIRRQLFSIRHTGFAVDRQEAVEGLACVAVPVLVQDRAVAAVSVGFPASEGSGQVLVNLLRQTSAAISRALLGSPVVDVVASAG</sequence>
<keyword evidence="1" id="KW-0805">Transcription regulation</keyword>
<dbReference type="PANTHER" id="PTHR30136:SF24">
    <property type="entry name" value="HTH-TYPE TRANSCRIPTIONAL REPRESSOR ALLR"/>
    <property type="match status" value="1"/>
</dbReference>
<dbReference type="PROSITE" id="PS51077">
    <property type="entry name" value="HTH_ICLR"/>
    <property type="match status" value="1"/>
</dbReference>
<keyword evidence="3" id="KW-0804">Transcription</keyword>
<dbReference type="InterPro" id="IPR050707">
    <property type="entry name" value="HTH_MetabolicPath_Reg"/>
</dbReference>
<evidence type="ECO:0000313" key="7">
    <source>
        <dbReference type="Proteomes" id="UP001500151"/>
    </source>
</evidence>
<dbReference type="SMART" id="SM00346">
    <property type="entry name" value="HTH_ICLR"/>
    <property type="match status" value="1"/>
</dbReference>
<protein>
    <submittedName>
        <fullName evidence="6">IclR family transcriptional regulator</fullName>
    </submittedName>
</protein>
<dbReference type="SUPFAM" id="SSF46785">
    <property type="entry name" value="Winged helix' DNA-binding domain"/>
    <property type="match status" value="1"/>
</dbReference>
<dbReference type="PANTHER" id="PTHR30136">
    <property type="entry name" value="HELIX-TURN-HELIX TRANSCRIPTIONAL REGULATOR, ICLR FAMILY"/>
    <property type="match status" value="1"/>
</dbReference>
<dbReference type="Pfam" id="PF01614">
    <property type="entry name" value="IclR_C"/>
    <property type="match status" value="1"/>
</dbReference>
<evidence type="ECO:0000256" key="2">
    <source>
        <dbReference type="ARBA" id="ARBA00023125"/>
    </source>
</evidence>
<dbReference type="Gene3D" id="1.10.10.10">
    <property type="entry name" value="Winged helix-like DNA-binding domain superfamily/Winged helix DNA-binding domain"/>
    <property type="match status" value="1"/>
</dbReference>